<dbReference type="EMBL" id="JACOFX010000022">
    <property type="protein sequence ID" value="MBC3910976.1"/>
    <property type="molecule type" value="Genomic_DNA"/>
</dbReference>
<evidence type="ECO:0000313" key="11">
    <source>
        <dbReference type="Proteomes" id="UP000646911"/>
    </source>
</evidence>
<dbReference type="PANTHER" id="PTHR45436">
    <property type="entry name" value="SENSOR HISTIDINE KINASE YKOH"/>
    <property type="match status" value="1"/>
</dbReference>
<evidence type="ECO:0000256" key="5">
    <source>
        <dbReference type="ARBA" id="ARBA00022679"/>
    </source>
</evidence>
<organism evidence="10 11">
    <name type="scientific">Undibacterium umbellatum</name>
    <dbReference type="NCBI Taxonomy" id="2762300"/>
    <lineage>
        <taxon>Bacteria</taxon>
        <taxon>Pseudomonadati</taxon>
        <taxon>Pseudomonadota</taxon>
        <taxon>Betaproteobacteria</taxon>
        <taxon>Burkholderiales</taxon>
        <taxon>Oxalobacteraceae</taxon>
        <taxon>Undibacterium</taxon>
    </lineage>
</organism>
<dbReference type="EC" id="2.7.13.3" evidence="3"/>
<evidence type="ECO:0000256" key="9">
    <source>
        <dbReference type="SAM" id="Phobius"/>
    </source>
</evidence>
<dbReference type="Gene3D" id="6.10.340.10">
    <property type="match status" value="1"/>
</dbReference>
<reference evidence="10 11" key="1">
    <citation type="submission" date="2020-08" db="EMBL/GenBank/DDBJ databases">
        <title>Novel species isolated from subtropical streams in China.</title>
        <authorList>
            <person name="Lu H."/>
        </authorList>
    </citation>
    <scope>NUCLEOTIDE SEQUENCE [LARGE SCALE GENOMIC DNA]</scope>
    <source>
        <strain evidence="10 11">NL8W</strain>
    </source>
</reference>
<feature type="transmembrane region" description="Helical" evidence="9">
    <location>
        <begin position="12"/>
        <end position="34"/>
    </location>
</feature>
<comment type="caution">
    <text evidence="10">The sequence shown here is derived from an EMBL/GenBank/DDBJ whole genome shotgun (WGS) entry which is preliminary data.</text>
</comment>
<keyword evidence="7" id="KW-0902">Two-component regulatory system</keyword>
<dbReference type="Proteomes" id="UP000646911">
    <property type="component" value="Unassembled WGS sequence"/>
</dbReference>
<accession>A0ABR6ZHD0</accession>
<dbReference type="SUPFAM" id="SSF47384">
    <property type="entry name" value="Homodimeric domain of signal transducing histidine kinase"/>
    <property type="match status" value="1"/>
</dbReference>
<dbReference type="RefSeq" id="WP_186956594.1">
    <property type="nucleotide sequence ID" value="NZ_JACOFX010000022.1"/>
</dbReference>
<name>A0ABR6ZHD0_9BURK</name>
<evidence type="ECO:0000313" key="10">
    <source>
        <dbReference type="EMBL" id="MBC3910976.1"/>
    </source>
</evidence>
<evidence type="ECO:0000256" key="6">
    <source>
        <dbReference type="ARBA" id="ARBA00022777"/>
    </source>
</evidence>
<feature type="transmembrane region" description="Helical" evidence="9">
    <location>
        <begin position="138"/>
        <end position="161"/>
    </location>
</feature>
<evidence type="ECO:0000256" key="2">
    <source>
        <dbReference type="ARBA" id="ARBA00004141"/>
    </source>
</evidence>
<comment type="catalytic activity">
    <reaction evidence="1">
        <text>ATP + protein L-histidine = ADP + protein N-phospho-L-histidine.</text>
        <dbReference type="EC" id="2.7.13.3"/>
    </reaction>
</comment>
<sequence>MTDSIQRRLFMILGSFTALICIAYTLIALLLAYVTEDMVLESILAQQAKVIIRSSSHETLPRPDMDFMQLYTSVDAMPAAVRQEVRELHVTGGRKLEIFGKDGKHYHVLRLQLGSAQEVYLLAEVSPFLVVSHLSARVAGLMLTVALLMLVAALLLAYFLVRRIALPLQQLAEEVSSTPAKEIPSFKASQRRDEIGFLAKKLEDSLHARHTALLRETNFTRDLSHELRTPITILNNLLLAGQGRVLAEEDALVARQSVDDLMHTLDILLALARAENMLPIKLDLIACIEQSLLFVHYSTPAKRHEVTLDLPAQWLVLGNQHLIGLLLNNLFNNAMTHGDGQAAIHVFFEHPKLILSNAIRSDRHSHTAGFGHGRNLMERITSALGWEIRFEQSVDSFQVEIIPQPAIPGR</sequence>
<dbReference type="Gene3D" id="3.30.565.10">
    <property type="entry name" value="Histidine kinase-like ATPase, C-terminal domain"/>
    <property type="match status" value="1"/>
</dbReference>
<keyword evidence="8 9" id="KW-0472">Membrane</keyword>
<dbReference type="CDD" id="cd00082">
    <property type="entry name" value="HisKA"/>
    <property type="match status" value="1"/>
</dbReference>
<evidence type="ECO:0000256" key="7">
    <source>
        <dbReference type="ARBA" id="ARBA00023012"/>
    </source>
</evidence>
<keyword evidence="9" id="KW-1133">Transmembrane helix</keyword>
<dbReference type="SUPFAM" id="SSF55874">
    <property type="entry name" value="ATPase domain of HSP90 chaperone/DNA topoisomerase II/histidine kinase"/>
    <property type="match status" value="1"/>
</dbReference>
<evidence type="ECO:0000256" key="1">
    <source>
        <dbReference type="ARBA" id="ARBA00000085"/>
    </source>
</evidence>
<dbReference type="InterPro" id="IPR036097">
    <property type="entry name" value="HisK_dim/P_sf"/>
</dbReference>
<dbReference type="PANTHER" id="PTHR45436:SF15">
    <property type="entry name" value="SENSOR HISTIDINE KINASE CUSS"/>
    <property type="match status" value="1"/>
</dbReference>
<keyword evidence="5" id="KW-0808">Transferase</keyword>
<dbReference type="InterPro" id="IPR050428">
    <property type="entry name" value="TCS_sensor_his_kinase"/>
</dbReference>
<evidence type="ECO:0000256" key="8">
    <source>
        <dbReference type="ARBA" id="ARBA00023136"/>
    </source>
</evidence>
<comment type="subcellular location">
    <subcellularLocation>
        <location evidence="2">Membrane</location>
        <topology evidence="2">Multi-pass membrane protein</topology>
    </subcellularLocation>
</comment>
<keyword evidence="6" id="KW-0418">Kinase</keyword>
<protein>
    <recommendedName>
        <fullName evidence="3">histidine kinase</fullName>
        <ecNumber evidence="3">2.7.13.3</ecNumber>
    </recommendedName>
</protein>
<gene>
    <name evidence="10" type="ORF">H8L47_25720</name>
</gene>
<evidence type="ECO:0000256" key="3">
    <source>
        <dbReference type="ARBA" id="ARBA00012438"/>
    </source>
</evidence>
<keyword evidence="4" id="KW-0597">Phosphoprotein</keyword>
<dbReference type="InterPro" id="IPR036890">
    <property type="entry name" value="HATPase_C_sf"/>
</dbReference>
<keyword evidence="11" id="KW-1185">Reference proteome</keyword>
<dbReference type="InterPro" id="IPR003661">
    <property type="entry name" value="HisK_dim/P_dom"/>
</dbReference>
<proteinExistence type="predicted"/>
<evidence type="ECO:0000256" key="4">
    <source>
        <dbReference type="ARBA" id="ARBA00022553"/>
    </source>
</evidence>
<keyword evidence="9" id="KW-0812">Transmembrane</keyword>